<dbReference type="InterPro" id="IPR010982">
    <property type="entry name" value="Lambda_DNA-bd_dom_sf"/>
</dbReference>
<dbReference type="Gene3D" id="1.10.260.40">
    <property type="entry name" value="lambda repressor-like DNA-binding domains"/>
    <property type="match status" value="1"/>
</dbReference>
<proteinExistence type="predicted"/>
<dbReference type="Proteomes" id="UP001601444">
    <property type="component" value="Unassembled WGS sequence"/>
</dbReference>
<reference evidence="2 3" key="1">
    <citation type="submission" date="2024-10" db="EMBL/GenBank/DDBJ databases">
        <title>The Natural Products Discovery Center: Release of the First 8490 Sequenced Strains for Exploring Actinobacteria Biosynthetic Diversity.</title>
        <authorList>
            <person name="Kalkreuter E."/>
            <person name="Kautsar S.A."/>
            <person name="Yang D."/>
            <person name="Bader C.D."/>
            <person name="Teijaro C.N."/>
            <person name="Fluegel L."/>
            <person name="Davis C.M."/>
            <person name="Simpson J.R."/>
            <person name="Lauterbach L."/>
            <person name="Steele A.D."/>
            <person name="Gui C."/>
            <person name="Meng S."/>
            <person name="Li G."/>
            <person name="Viehrig K."/>
            <person name="Ye F."/>
            <person name="Su P."/>
            <person name="Kiefer A.F."/>
            <person name="Nichols A."/>
            <person name="Cepeda A.J."/>
            <person name="Yan W."/>
            <person name="Fan B."/>
            <person name="Jiang Y."/>
            <person name="Adhikari A."/>
            <person name="Zheng C.-J."/>
            <person name="Schuster L."/>
            <person name="Cowan T.M."/>
            <person name="Smanski M.J."/>
            <person name="Chevrette M.G."/>
            <person name="De Carvalho L.P.S."/>
            <person name="Shen B."/>
        </authorList>
    </citation>
    <scope>NUCLEOTIDE SEQUENCE [LARGE SCALE GENOMIC DNA]</scope>
    <source>
        <strain evidence="2 3">NPDC004045</strain>
    </source>
</reference>
<organism evidence="2 3">
    <name type="scientific">Nocardia thailandica</name>
    <dbReference type="NCBI Taxonomy" id="257275"/>
    <lineage>
        <taxon>Bacteria</taxon>
        <taxon>Bacillati</taxon>
        <taxon>Actinomycetota</taxon>
        <taxon>Actinomycetes</taxon>
        <taxon>Mycobacteriales</taxon>
        <taxon>Nocardiaceae</taxon>
        <taxon>Nocardia</taxon>
    </lineage>
</organism>
<dbReference type="EMBL" id="JBIAMX010000032">
    <property type="protein sequence ID" value="MFF0547116.1"/>
    <property type="molecule type" value="Genomic_DNA"/>
</dbReference>
<keyword evidence="3" id="KW-1185">Reference proteome</keyword>
<accession>A0ABW6PXF5</accession>
<feature type="region of interest" description="Disordered" evidence="1">
    <location>
        <begin position="1"/>
        <end position="21"/>
    </location>
</feature>
<evidence type="ECO:0000313" key="2">
    <source>
        <dbReference type="EMBL" id="MFF0547116.1"/>
    </source>
</evidence>
<gene>
    <name evidence="2" type="ORF">ACFYTF_30200</name>
</gene>
<feature type="compositionally biased region" description="Pro residues" evidence="1">
    <location>
        <begin position="1"/>
        <end position="14"/>
    </location>
</feature>
<evidence type="ECO:0000313" key="3">
    <source>
        <dbReference type="Proteomes" id="UP001601444"/>
    </source>
</evidence>
<dbReference type="RefSeq" id="WP_387703266.1">
    <property type="nucleotide sequence ID" value="NZ_JBIAMX010000032.1"/>
</dbReference>
<sequence length="75" mass="8225">MQLSPRPAPIPPVTPTAGDIDPDDRLLVRLHDRRLRALLATASGLSPQAQRRLGAVAESLRHNEGLQHPRHTAEL</sequence>
<evidence type="ECO:0000256" key="1">
    <source>
        <dbReference type="SAM" id="MobiDB-lite"/>
    </source>
</evidence>
<comment type="caution">
    <text evidence="2">The sequence shown here is derived from an EMBL/GenBank/DDBJ whole genome shotgun (WGS) entry which is preliminary data.</text>
</comment>
<protein>
    <submittedName>
        <fullName evidence="2">Uncharacterized protein</fullName>
    </submittedName>
</protein>
<name>A0ABW6PXF5_9NOCA</name>